<dbReference type="EMBL" id="JAQOSK010000017">
    <property type="protein sequence ID" value="MDC2959560.1"/>
    <property type="molecule type" value="Genomic_DNA"/>
</dbReference>
<proteinExistence type="inferred from homology"/>
<dbReference type="PANTHER" id="PTHR46696:SF5">
    <property type="entry name" value="CYTOCHROME P450 BJ-1"/>
    <property type="match status" value="1"/>
</dbReference>
<dbReference type="PANTHER" id="PTHR46696">
    <property type="entry name" value="P450, PUTATIVE (EUROFUNG)-RELATED"/>
    <property type="match status" value="1"/>
</dbReference>
<organism evidence="9 10">
    <name type="scientific">Streptomyces gilvifuscus</name>
    <dbReference type="NCBI Taxonomy" id="1550617"/>
    <lineage>
        <taxon>Bacteria</taxon>
        <taxon>Bacillati</taxon>
        <taxon>Actinomycetota</taxon>
        <taxon>Actinomycetes</taxon>
        <taxon>Kitasatosporales</taxon>
        <taxon>Streptomycetaceae</taxon>
        <taxon>Streptomyces</taxon>
    </lineage>
</organism>
<keyword evidence="7 8" id="KW-0503">Monooxygenase</keyword>
<dbReference type="Proteomes" id="UP001221328">
    <property type="component" value="Unassembled WGS sequence"/>
</dbReference>
<evidence type="ECO:0000256" key="2">
    <source>
        <dbReference type="ARBA" id="ARBA00010617"/>
    </source>
</evidence>
<evidence type="ECO:0000256" key="7">
    <source>
        <dbReference type="ARBA" id="ARBA00023033"/>
    </source>
</evidence>
<reference evidence="9 10" key="1">
    <citation type="journal article" date="2015" name="Int. J. Syst. Evol. Microbiol.">
        <title>Streptomyces gilvifuscus sp. nov., an actinomycete that produces antibacterial compounds isolated from soil.</title>
        <authorList>
            <person name="Nguyen T.M."/>
            <person name="Kim J."/>
        </authorList>
    </citation>
    <scope>NUCLEOTIDE SEQUENCE [LARGE SCALE GENOMIC DNA]</scope>
    <source>
        <strain evidence="9 10">T113</strain>
    </source>
</reference>
<name>A0ABT5G4D4_9ACTN</name>
<dbReference type="PRINTS" id="PR00359">
    <property type="entry name" value="BP450"/>
</dbReference>
<dbReference type="InterPro" id="IPR002397">
    <property type="entry name" value="Cyt_P450_B"/>
</dbReference>
<evidence type="ECO:0000313" key="10">
    <source>
        <dbReference type="Proteomes" id="UP001221328"/>
    </source>
</evidence>
<sequence length="409" mass="45176">MSETQQPPHHSTLSYPLAAPAALQPPEEWPDLRQRCPVAPVTLPSGDRAALLTRYADVRLALSDPRLSRDGLARPDAARITAGEAGSIFDSPMARALNAEGHDRWRRMVGKWFTAKRMRALVPRIEAMTDRLVDDMLEHGQPADLLRHLAFPLPVYVICDMLGVPESDRDDFKTWSDTFLNLTKYSAADMQAAHRDFGTYMAALVEEKRRDPQDDLISELITATDGEGRPMSDLALAATGQALLLAGHETTAGFITTMAAVLLADRERWERLLGDRSLIRSAVEEVLRYEPYTGFGMLRYVHEDTEVPSGTVLTQGTTVVCSMAAANRDADAFEDADDVDLARTPNPHLAFGAGPHSCLGQPLARTEMQTVLAVLLRRLPTLDLAVDPARLRRVEGLITTPLRELPVNW</sequence>
<dbReference type="InterPro" id="IPR017972">
    <property type="entry name" value="Cyt_P450_CS"/>
</dbReference>
<dbReference type="CDD" id="cd11031">
    <property type="entry name" value="Cyp158A-like"/>
    <property type="match status" value="1"/>
</dbReference>
<comment type="similarity">
    <text evidence="2 8">Belongs to the cytochrome P450 family.</text>
</comment>
<gene>
    <name evidence="9" type="ORF">PO587_34560</name>
</gene>
<evidence type="ECO:0000256" key="4">
    <source>
        <dbReference type="ARBA" id="ARBA00022723"/>
    </source>
</evidence>
<evidence type="ECO:0000256" key="3">
    <source>
        <dbReference type="ARBA" id="ARBA00022617"/>
    </source>
</evidence>
<accession>A0ABT5G4D4</accession>
<keyword evidence="5 8" id="KW-0560">Oxidoreductase</keyword>
<dbReference type="Pfam" id="PF00067">
    <property type="entry name" value="p450"/>
    <property type="match status" value="1"/>
</dbReference>
<dbReference type="SUPFAM" id="SSF48264">
    <property type="entry name" value="Cytochrome P450"/>
    <property type="match status" value="1"/>
</dbReference>
<comment type="caution">
    <text evidence="9">The sequence shown here is derived from an EMBL/GenBank/DDBJ whole genome shotgun (WGS) entry which is preliminary data.</text>
</comment>
<evidence type="ECO:0000313" key="9">
    <source>
        <dbReference type="EMBL" id="MDC2959560.1"/>
    </source>
</evidence>
<keyword evidence="3 8" id="KW-0349">Heme</keyword>
<keyword evidence="10" id="KW-1185">Reference proteome</keyword>
<evidence type="ECO:0000256" key="8">
    <source>
        <dbReference type="RuleBase" id="RU000461"/>
    </source>
</evidence>
<evidence type="ECO:0000256" key="1">
    <source>
        <dbReference type="ARBA" id="ARBA00001971"/>
    </source>
</evidence>
<dbReference type="RefSeq" id="WP_272177945.1">
    <property type="nucleotide sequence ID" value="NZ_JAQOSK010000017.1"/>
</dbReference>
<dbReference type="Gene3D" id="1.10.630.10">
    <property type="entry name" value="Cytochrome P450"/>
    <property type="match status" value="1"/>
</dbReference>
<keyword evidence="6 8" id="KW-0408">Iron</keyword>
<dbReference type="PRINTS" id="PR00385">
    <property type="entry name" value="P450"/>
</dbReference>
<evidence type="ECO:0000256" key="5">
    <source>
        <dbReference type="ARBA" id="ARBA00023002"/>
    </source>
</evidence>
<protein>
    <submittedName>
        <fullName evidence="9">Cytochrome P450</fullName>
    </submittedName>
</protein>
<evidence type="ECO:0000256" key="6">
    <source>
        <dbReference type="ARBA" id="ARBA00023004"/>
    </source>
</evidence>
<dbReference type="InterPro" id="IPR036396">
    <property type="entry name" value="Cyt_P450_sf"/>
</dbReference>
<comment type="cofactor">
    <cofactor evidence="1">
        <name>heme</name>
        <dbReference type="ChEBI" id="CHEBI:30413"/>
    </cofactor>
</comment>
<dbReference type="InterPro" id="IPR001128">
    <property type="entry name" value="Cyt_P450"/>
</dbReference>
<keyword evidence="4 8" id="KW-0479">Metal-binding</keyword>
<dbReference type="PROSITE" id="PS00086">
    <property type="entry name" value="CYTOCHROME_P450"/>
    <property type="match status" value="1"/>
</dbReference>